<keyword evidence="2" id="KW-0436">Ligase</keyword>
<dbReference type="AlphaFoldDB" id="A0A916UVU6"/>
<comment type="caution">
    <text evidence="5">The sequence shown here is derived from an EMBL/GenBank/DDBJ whole genome shotgun (WGS) entry which is preliminary data.</text>
</comment>
<dbReference type="InterPro" id="IPR045851">
    <property type="entry name" value="AMP-bd_C_sf"/>
</dbReference>
<accession>A0A916UVU6</accession>
<feature type="domain" description="AMP-dependent synthetase/ligase" evidence="3">
    <location>
        <begin position="13"/>
        <end position="394"/>
    </location>
</feature>
<name>A0A916UVU6_9HYPH</name>
<evidence type="ECO:0000313" key="5">
    <source>
        <dbReference type="EMBL" id="GGC89222.1"/>
    </source>
</evidence>
<protein>
    <submittedName>
        <fullName evidence="5">AMP-binding protein</fullName>
    </submittedName>
</protein>
<sequence length="544" mass="59205">MSSPLFGALPALAADQWPERVALTFRGATLTFGELEERVDLAARGLLALGLRPGDKVGLLITNRPEFVIAIFAALRVGCVAVPLNTRYRENDLAYVLARADCRALITVDQSGPVDYLAIVAAILPELSSQPPLLSGGFPHLQQVIVIGARSLPGTLAWPQLMALGDGVDRATMRRRQDAVSPGDLALVIFTSGTTGHPKGVMHDHSNLRCIAERNALWRLAPGEVTVNYLPMFHLYSLSEIVVSSLLGGVTQIVLETFDAEAVLDLVESERVNIVHGFDTHYADLLRAQARRPRDLASLRFGTFPSGMDSTIPVCLETQSRLCPTVTGIGSSETWSWIATCPIEAPEDERCRLSGRPLPGVEIRMVDPATGTDVPEGTPGEMLFRGYTVMKGYFADPEATAAALDADGWYHSGDQGIMYANGCFRFTGRYKEMLKVGGENVSAQGVEFELKQLVPAIEQVAVVPLRDERLSEVPVAYVVMPEPRALGEDEIIAACRGKIASFKIPRHVFFVDELPQTPSGKVQRYILKARAEDDVGRKLNRGTC</sequence>
<dbReference type="InterPro" id="IPR020845">
    <property type="entry name" value="AMP-binding_CS"/>
</dbReference>
<evidence type="ECO:0000256" key="2">
    <source>
        <dbReference type="ARBA" id="ARBA00022598"/>
    </source>
</evidence>
<gene>
    <name evidence="5" type="ORF">GCM10010994_53840</name>
</gene>
<evidence type="ECO:0000313" key="6">
    <source>
        <dbReference type="Proteomes" id="UP000637002"/>
    </source>
</evidence>
<dbReference type="Pfam" id="PF00501">
    <property type="entry name" value="AMP-binding"/>
    <property type="match status" value="1"/>
</dbReference>
<proteinExistence type="inferred from homology"/>
<dbReference type="EMBL" id="BMGG01000011">
    <property type="protein sequence ID" value="GGC89222.1"/>
    <property type="molecule type" value="Genomic_DNA"/>
</dbReference>
<dbReference type="InterPro" id="IPR025110">
    <property type="entry name" value="AMP-bd_C"/>
</dbReference>
<evidence type="ECO:0000259" key="3">
    <source>
        <dbReference type="Pfam" id="PF00501"/>
    </source>
</evidence>
<dbReference type="Gene3D" id="3.40.50.12780">
    <property type="entry name" value="N-terminal domain of ligase-like"/>
    <property type="match status" value="1"/>
</dbReference>
<evidence type="ECO:0000259" key="4">
    <source>
        <dbReference type="Pfam" id="PF13193"/>
    </source>
</evidence>
<dbReference type="Gene3D" id="3.30.300.30">
    <property type="match status" value="1"/>
</dbReference>
<dbReference type="InterPro" id="IPR042099">
    <property type="entry name" value="ANL_N_sf"/>
</dbReference>
<comment type="similarity">
    <text evidence="1">Belongs to the ATP-dependent AMP-binding enzyme family.</text>
</comment>
<keyword evidence="6" id="KW-1185">Reference proteome</keyword>
<dbReference type="PANTHER" id="PTHR43201">
    <property type="entry name" value="ACYL-COA SYNTHETASE"/>
    <property type="match status" value="1"/>
</dbReference>
<reference evidence="5" key="1">
    <citation type="journal article" date="2014" name="Int. J. Syst. Evol. Microbiol.">
        <title>Complete genome sequence of Corynebacterium casei LMG S-19264T (=DSM 44701T), isolated from a smear-ripened cheese.</title>
        <authorList>
            <consortium name="US DOE Joint Genome Institute (JGI-PGF)"/>
            <person name="Walter F."/>
            <person name="Albersmeier A."/>
            <person name="Kalinowski J."/>
            <person name="Ruckert C."/>
        </authorList>
    </citation>
    <scope>NUCLEOTIDE SEQUENCE</scope>
    <source>
        <strain evidence="5">CGMCC 1.12919</strain>
    </source>
</reference>
<reference evidence="5" key="2">
    <citation type="submission" date="2020-09" db="EMBL/GenBank/DDBJ databases">
        <authorList>
            <person name="Sun Q."/>
            <person name="Zhou Y."/>
        </authorList>
    </citation>
    <scope>NUCLEOTIDE SEQUENCE</scope>
    <source>
        <strain evidence="5">CGMCC 1.12919</strain>
    </source>
</reference>
<dbReference type="PROSITE" id="PS00455">
    <property type="entry name" value="AMP_BINDING"/>
    <property type="match status" value="1"/>
</dbReference>
<dbReference type="InterPro" id="IPR000873">
    <property type="entry name" value="AMP-dep_synth/lig_dom"/>
</dbReference>
<dbReference type="Pfam" id="PF13193">
    <property type="entry name" value="AMP-binding_C"/>
    <property type="match status" value="1"/>
</dbReference>
<organism evidence="5 6">
    <name type="scientific">Chelatococcus reniformis</name>
    <dbReference type="NCBI Taxonomy" id="1494448"/>
    <lineage>
        <taxon>Bacteria</taxon>
        <taxon>Pseudomonadati</taxon>
        <taxon>Pseudomonadota</taxon>
        <taxon>Alphaproteobacteria</taxon>
        <taxon>Hyphomicrobiales</taxon>
        <taxon>Chelatococcaceae</taxon>
        <taxon>Chelatococcus</taxon>
    </lineage>
</organism>
<dbReference type="GO" id="GO:0006631">
    <property type="term" value="P:fatty acid metabolic process"/>
    <property type="evidence" value="ECO:0007669"/>
    <property type="project" value="TreeGrafter"/>
</dbReference>
<dbReference type="PANTHER" id="PTHR43201:SF5">
    <property type="entry name" value="MEDIUM-CHAIN ACYL-COA LIGASE ACSF2, MITOCHONDRIAL"/>
    <property type="match status" value="1"/>
</dbReference>
<dbReference type="Proteomes" id="UP000637002">
    <property type="component" value="Unassembled WGS sequence"/>
</dbReference>
<feature type="domain" description="AMP-binding enzyme C-terminal" evidence="4">
    <location>
        <begin position="454"/>
        <end position="521"/>
    </location>
</feature>
<evidence type="ECO:0000256" key="1">
    <source>
        <dbReference type="ARBA" id="ARBA00006432"/>
    </source>
</evidence>
<dbReference type="GO" id="GO:0031956">
    <property type="term" value="F:medium-chain fatty acid-CoA ligase activity"/>
    <property type="evidence" value="ECO:0007669"/>
    <property type="project" value="TreeGrafter"/>
</dbReference>
<dbReference type="SUPFAM" id="SSF56801">
    <property type="entry name" value="Acetyl-CoA synthetase-like"/>
    <property type="match status" value="1"/>
</dbReference>
<dbReference type="RefSeq" id="WP_188612269.1">
    <property type="nucleotide sequence ID" value="NZ_BMGG01000011.1"/>
</dbReference>